<dbReference type="AlphaFoldDB" id="A0A7V8NNU8"/>
<dbReference type="Pfam" id="PF01546">
    <property type="entry name" value="Peptidase_M20"/>
    <property type="match status" value="1"/>
</dbReference>
<name>A0A7V8NNU8_9BACT</name>
<accession>A0A7V8NNU8</accession>
<evidence type="ECO:0000256" key="1">
    <source>
        <dbReference type="ARBA" id="ARBA00022801"/>
    </source>
</evidence>
<dbReference type="EMBL" id="JACDQQ010000721">
    <property type="protein sequence ID" value="MBA0084799.1"/>
    <property type="molecule type" value="Genomic_DNA"/>
</dbReference>
<gene>
    <name evidence="2" type="ORF">HRJ53_07380</name>
</gene>
<evidence type="ECO:0000313" key="2">
    <source>
        <dbReference type="EMBL" id="MBA0084799.1"/>
    </source>
</evidence>
<sequence>TTAVEKTLGSTWPGLPLVSTMSTGATDGKYTRIAGIPTYGVSCMFFDKNDDRSHGKDERVGVQDFYDGLAFNYRLIRELSTPH</sequence>
<keyword evidence="3" id="KW-1185">Reference proteome</keyword>
<keyword evidence="1" id="KW-0378">Hydrolase</keyword>
<dbReference type="GO" id="GO:0016787">
    <property type="term" value="F:hydrolase activity"/>
    <property type="evidence" value="ECO:0007669"/>
    <property type="project" value="UniProtKB-KW"/>
</dbReference>
<dbReference type="InterPro" id="IPR002933">
    <property type="entry name" value="Peptidase_M20"/>
</dbReference>
<protein>
    <submittedName>
        <fullName evidence="2">M20/M25/M40 family metallo-hydrolase</fullName>
    </submittedName>
</protein>
<proteinExistence type="predicted"/>
<evidence type="ECO:0000313" key="3">
    <source>
        <dbReference type="Proteomes" id="UP000567293"/>
    </source>
</evidence>
<comment type="caution">
    <text evidence="2">The sequence shown here is derived from an EMBL/GenBank/DDBJ whole genome shotgun (WGS) entry which is preliminary data.</text>
</comment>
<dbReference type="SUPFAM" id="SSF53187">
    <property type="entry name" value="Zn-dependent exopeptidases"/>
    <property type="match status" value="1"/>
</dbReference>
<dbReference type="Proteomes" id="UP000567293">
    <property type="component" value="Unassembled WGS sequence"/>
</dbReference>
<organism evidence="2 3">
    <name type="scientific">Candidatus Acidiferrum panamense</name>
    <dbReference type="NCBI Taxonomy" id="2741543"/>
    <lineage>
        <taxon>Bacteria</taxon>
        <taxon>Pseudomonadati</taxon>
        <taxon>Acidobacteriota</taxon>
        <taxon>Terriglobia</taxon>
        <taxon>Candidatus Acidiferrales</taxon>
        <taxon>Candidatus Acidiferrum</taxon>
    </lineage>
</organism>
<feature type="non-terminal residue" evidence="2">
    <location>
        <position position="1"/>
    </location>
</feature>
<reference evidence="2" key="1">
    <citation type="submission" date="2020-06" db="EMBL/GenBank/DDBJ databases">
        <title>Legume-microbial interactions unlock mineral nutrients during tropical forest succession.</title>
        <authorList>
            <person name="Epihov D.Z."/>
        </authorList>
    </citation>
    <scope>NUCLEOTIDE SEQUENCE [LARGE SCALE GENOMIC DNA]</scope>
    <source>
        <strain evidence="2">Pan2503</strain>
    </source>
</reference>
<dbReference type="Gene3D" id="1.10.150.900">
    <property type="match status" value="1"/>
</dbReference>